<evidence type="ECO:0000313" key="1">
    <source>
        <dbReference type="EMBL" id="GIX61788.1"/>
    </source>
</evidence>
<reference evidence="1 2" key="1">
    <citation type="submission" date="2021-06" db="EMBL/GenBank/DDBJ databases">
        <title>Genome sequence of Babesia caballi.</title>
        <authorList>
            <person name="Yamagishi J."/>
            <person name="Kidaka T."/>
            <person name="Ochi A."/>
        </authorList>
    </citation>
    <scope>NUCLEOTIDE SEQUENCE [LARGE SCALE GENOMIC DNA]</scope>
    <source>
        <strain evidence="1">USDA-D6B2</strain>
    </source>
</reference>
<accession>A0AAV4LQ19</accession>
<name>A0AAV4LQ19_BABCB</name>
<protein>
    <submittedName>
        <fullName evidence="1">LLM class flavin-dependent oxidoreductase</fullName>
    </submittedName>
</protein>
<dbReference type="Proteomes" id="UP001497744">
    <property type="component" value="Unassembled WGS sequence"/>
</dbReference>
<gene>
    <name evidence="1" type="ORF">BcabD6B2_12230</name>
</gene>
<keyword evidence="2" id="KW-1185">Reference proteome</keyword>
<sequence length="155" mass="17118">MYSGSLEEASEEVHILEVAHRAMRLHGRLLLVGLDVGLVVEGAREPAAGRARILGGHVDDAAVRRVHARQLREGHLRGAARLLAAHRAALILLGRADQRVCVGPVDRPPSAYPMRGLWRRLRRFGHDVLHRVVPQLTRGLRLLSCTGLGRRALQL</sequence>
<comment type="caution">
    <text evidence="1">The sequence shown here is derived from an EMBL/GenBank/DDBJ whole genome shotgun (WGS) entry which is preliminary data.</text>
</comment>
<evidence type="ECO:0000313" key="2">
    <source>
        <dbReference type="Proteomes" id="UP001497744"/>
    </source>
</evidence>
<dbReference type="GeneID" id="94193271"/>
<dbReference type="AlphaFoldDB" id="A0AAV4LQ19"/>
<dbReference type="EMBL" id="BPLF01000001">
    <property type="protein sequence ID" value="GIX61788.1"/>
    <property type="molecule type" value="Genomic_DNA"/>
</dbReference>
<proteinExistence type="predicted"/>
<organism evidence="1 2">
    <name type="scientific">Babesia caballi</name>
    <dbReference type="NCBI Taxonomy" id="5871"/>
    <lineage>
        <taxon>Eukaryota</taxon>
        <taxon>Sar</taxon>
        <taxon>Alveolata</taxon>
        <taxon>Apicomplexa</taxon>
        <taxon>Aconoidasida</taxon>
        <taxon>Piroplasmida</taxon>
        <taxon>Babesiidae</taxon>
        <taxon>Babesia</taxon>
    </lineage>
</organism>
<dbReference type="RefSeq" id="XP_067713859.1">
    <property type="nucleotide sequence ID" value="XM_067857758.1"/>
</dbReference>